<keyword evidence="5" id="KW-0472">Membrane</keyword>
<keyword evidence="3" id="KW-0325">Glycoprotein</keyword>
<organism evidence="7 8">
    <name type="scientific">Lutzomyia longipalpis</name>
    <name type="common">Sand fly</name>
    <dbReference type="NCBI Taxonomy" id="7200"/>
    <lineage>
        <taxon>Eukaryota</taxon>
        <taxon>Metazoa</taxon>
        <taxon>Ecdysozoa</taxon>
        <taxon>Arthropoda</taxon>
        <taxon>Hexapoda</taxon>
        <taxon>Insecta</taxon>
        <taxon>Pterygota</taxon>
        <taxon>Neoptera</taxon>
        <taxon>Endopterygota</taxon>
        <taxon>Diptera</taxon>
        <taxon>Nematocera</taxon>
        <taxon>Psychodoidea</taxon>
        <taxon>Psychodidae</taxon>
        <taxon>Lutzomyia</taxon>
        <taxon>Lutzomyia</taxon>
    </lineage>
</organism>
<dbReference type="GO" id="GO:0016787">
    <property type="term" value="F:hydrolase activity"/>
    <property type="evidence" value="ECO:0007669"/>
    <property type="project" value="TreeGrafter"/>
</dbReference>
<dbReference type="Gene3D" id="2.120.10.30">
    <property type="entry name" value="TolB, C-terminal domain"/>
    <property type="match status" value="1"/>
</dbReference>
<dbReference type="Pfam" id="PF20067">
    <property type="entry name" value="SSL_N"/>
    <property type="match status" value="1"/>
</dbReference>
<feature type="transmembrane region" description="Helical" evidence="5">
    <location>
        <begin position="7"/>
        <end position="27"/>
    </location>
</feature>
<dbReference type="Pfam" id="PF03088">
    <property type="entry name" value="Str_synth"/>
    <property type="match status" value="1"/>
</dbReference>
<evidence type="ECO:0000256" key="2">
    <source>
        <dbReference type="ARBA" id="ARBA00022553"/>
    </source>
</evidence>
<evidence type="ECO:0000256" key="1">
    <source>
        <dbReference type="ARBA" id="ARBA00009191"/>
    </source>
</evidence>
<feature type="domain" description="Strictosidine synthase conserved region" evidence="6">
    <location>
        <begin position="172"/>
        <end position="257"/>
    </location>
</feature>
<dbReference type="VEuPathDB" id="VectorBase:LLOJ005582"/>
<keyword evidence="2" id="KW-0597">Phosphoprotein</keyword>
<evidence type="ECO:0000313" key="7">
    <source>
        <dbReference type="EnsemblMetazoa" id="LLOJ005582-PA"/>
    </source>
</evidence>
<dbReference type="VEuPathDB" id="VectorBase:LLONM1_006209"/>
<evidence type="ECO:0000256" key="4">
    <source>
        <dbReference type="SAM" id="MobiDB-lite"/>
    </source>
</evidence>
<evidence type="ECO:0000256" key="3">
    <source>
        <dbReference type="ARBA" id="ARBA00023180"/>
    </source>
</evidence>
<proteinExistence type="inferred from homology"/>
<dbReference type="InterPro" id="IPR018119">
    <property type="entry name" value="Strictosidine_synth_cons-reg"/>
</dbReference>
<evidence type="ECO:0000259" key="6">
    <source>
        <dbReference type="Pfam" id="PF03088"/>
    </source>
</evidence>
<keyword evidence="5" id="KW-0812">Transmembrane</keyword>
<protein>
    <recommendedName>
        <fullName evidence="6">Strictosidine synthase conserved region domain-containing protein</fullName>
    </recommendedName>
</protein>
<keyword evidence="5" id="KW-1133">Transmembrane helix</keyword>
<name>A0A1B0CLU5_LUTLO</name>
<keyword evidence="8" id="KW-1185">Reference proteome</keyword>
<comment type="similarity">
    <text evidence="1">Belongs to the strictosidine synthase family.</text>
</comment>
<dbReference type="Proteomes" id="UP000092461">
    <property type="component" value="Unassembled WGS sequence"/>
</dbReference>
<evidence type="ECO:0000313" key="8">
    <source>
        <dbReference type="Proteomes" id="UP000092461"/>
    </source>
</evidence>
<accession>A0A1B0CLU5</accession>
<dbReference type="PANTHER" id="PTHR10426">
    <property type="entry name" value="STRICTOSIDINE SYNTHASE-RELATED"/>
    <property type="match status" value="1"/>
</dbReference>
<feature type="compositionally biased region" description="Pro residues" evidence="4">
    <location>
        <begin position="441"/>
        <end position="454"/>
    </location>
</feature>
<dbReference type="InterPro" id="IPR011042">
    <property type="entry name" value="6-blade_b-propeller_TolB-like"/>
</dbReference>
<feature type="compositionally biased region" description="Low complexity" evidence="4">
    <location>
        <begin position="424"/>
        <end position="440"/>
    </location>
</feature>
<dbReference type="PANTHER" id="PTHR10426:SF88">
    <property type="entry name" value="ADIPOCYTE PLASMA MEMBRANE-ASSOCIATED PROTEIN HEMOMUCIN-RELATED"/>
    <property type="match status" value="1"/>
</dbReference>
<dbReference type="EnsemblMetazoa" id="LLOJ005582-RA">
    <property type="protein sequence ID" value="LLOJ005582-PA"/>
    <property type="gene ID" value="LLOJ005582"/>
</dbReference>
<sequence length="529" mass="58806">MSLCCKLLKNLVYFLAFFFIVTLLPGVPPHTTFPFSKVEVAKPLELQGVLELNGHLNGAERLLENRVHGPEHLLAIGDSIYTGIQGGEVVRINGDHITHVAKFGQPCEGAYEESKCGRPLGMALDTSKDHLIVSDAYYGIWQVNLANGKKQLLVSMNQEVQGKTPRRPKIANSVAVHSSGDIYWTDSCSDFGLDDGMFTVLANPSGRLIHYNRKKNISTTLIDELYFANGLLLSPNEDFIVVAETVTSRLRKYYLTGEKKGTSEIFLEGLPGHPDNLSPTKDGFWVPLVAPSDRENPSLLGSLGKVPLIREFLLKIVHLIQTPFRLISNAFPNVYTQKIYHAIGHFETTSGLFGPRVTILKVDWNGNIVAALHGTDGSLSGICHVLEFGDYYYLGSPFSKYMGRVKVPQHLVSRREAPKDSAAPPTTTTARPTTTTTKPTTTPPPPTTTPPPPSTTTAPPTTTTPKPTTTTLNQPQQPLNLPQRHRSQQLLRLPQRHPQRQLRRAKRQQRRFLFTKTFQVTQNHHQHQS</sequence>
<feature type="compositionally biased region" description="Low complexity" evidence="4">
    <location>
        <begin position="455"/>
        <end position="482"/>
    </location>
</feature>
<dbReference type="FunFam" id="2.120.10.30:FF:000065">
    <property type="entry name" value="Hemomucin"/>
    <property type="match status" value="1"/>
</dbReference>
<dbReference type="AlphaFoldDB" id="A0A1B0CLU5"/>
<dbReference type="EMBL" id="AJWK01017617">
    <property type="status" value="NOT_ANNOTATED_CDS"/>
    <property type="molecule type" value="Genomic_DNA"/>
</dbReference>
<reference evidence="7" key="1">
    <citation type="submission" date="2020-05" db="UniProtKB">
        <authorList>
            <consortium name="EnsemblMetazoa"/>
        </authorList>
    </citation>
    <scope>IDENTIFICATION</scope>
    <source>
        <strain evidence="7">Jacobina</strain>
    </source>
</reference>
<dbReference type="SUPFAM" id="SSF63829">
    <property type="entry name" value="Calcium-dependent phosphotriesterase"/>
    <property type="match status" value="1"/>
</dbReference>
<evidence type="ECO:0000256" key="5">
    <source>
        <dbReference type="SAM" id="Phobius"/>
    </source>
</evidence>
<dbReference type="GO" id="GO:0012505">
    <property type="term" value="C:endomembrane system"/>
    <property type="evidence" value="ECO:0007669"/>
    <property type="project" value="TreeGrafter"/>
</dbReference>
<feature type="region of interest" description="Disordered" evidence="4">
    <location>
        <begin position="412"/>
        <end position="482"/>
    </location>
</feature>